<dbReference type="EMBL" id="SSTE01008633">
    <property type="protein sequence ID" value="KAA0054994.1"/>
    <property type="molecule type" value="Genomic_DNA"/>
</dbReference>
<feature type="compositionally biased region" description="Basic and acidic residues" evidence="1">
    <location>
        <begin position="310"/>
        <end position="331"/>
    </location>
</feature>
<gene>
    <name evidence="2" type="ORF">E6C27_scaffold43052G001420</name>
</gene>
<protein>
    <submittedName>
        <fullName evidence="2">Mitochondrial protein</fullName>
    </submittedName>
</protein>
<evidence type="ECO:0000313" key="3">
    <source>
        <dbReference type="Proteomes" id="UP000321393"/>
    </source>
</evidence>
<evidence type="ECO:0000313" key="2">
    <source>
        <dbReference type="EMBL" id="KAA0054994.1"/>
    </source>
</evidence>
<sequence>MVSEHDIEKILDDHTHGGTLAEETASNISATVAATIEARISTAMDKWFQRLQNSPASLTQPHSFANSIPSAAQGLHVPLAPIPPSNAPSAPVQPNPHVGLPIQVHSLYGPASEIAQSIHALPHAPPSGLVQPPISSLVANLSVCPEVGNPQAHSTFEVGESSAQSQQVQGLSPSVAQHQLDMLRQQIAALEATLGAPSTTHLPHRYILRIWLRLVCLLGILCNNKVINASTHLHSFPQIKFHGQLYRRNLIKEDGSLAVQTTQVQDFGPIRDQGENDRSETNVLKDMGKQGSIDEVIIDKEDRIVENEVVAEHTENETKSDHSGNKSKYDPSLDLPIVLTKECPEWKVAVMEEMRTLEKNKT</sequence>
<name>A0A5A7UIK0_CUCMM</name>
<reference evidence="2 3" key="1">
    <citation type="submission" date="2019-08" db="EMBL/GenBank/DDBJ databases">
        <title>Draft genome sequences of two oriental melons (Cucumis melo L. var makuwa).</title>
        <authorList>
            <person name="Kwon S.-Y."/>
        </authorList>
    </citation>
    <scope>NUCLEOTIDE SEQUENCE [LARGE SCALE GENOMIC DNA]</scope>
    <source>
        <strain evidence="3">cv. SW 3</strain>
        <tissue evidence="2">Leaf</tissue>
    </source>
</reference>
<dbReference type="Proteomes" id="UP000321393">
    <property type="component" value="Unassembled WGS sequence"/>
</dbReference>
<feature type="region of interest" description="Disordered" evidence="1">
    <location>
        <begin position="310"/>
        <end position="333"/>
    </location>
</feature>
<comment type="caution">
    <text evidence="2">The sequence shown here is derived from an EMBL/GenBank/DDBJ whole genome shotgun (WGS) entry which is preliminary data.</text>
</comment>
<organism evidence="2 3">
    <name type="scientific">Cucumis melo var. makuwa</name>
    <name type="common">Oriental melon</name>
    <dbReference type="NCBI Taxonomy" id="1194695"/>
    <lineage>
        <taxon>Eukaryota</taxon>
        <taxon>Viridiplantae</taxon>
        <taxon>Streptophyta</taxon>
        <taxon>Embryophyta</taxon>
        <taxon>Tracheophyta</taxon>
        <taxon>Spermatophyta</taxon>
        <taxon>Magnoliopsida</taxon>
        <taxon>eudicotyledons</taxon>
        <taxon>Gunneridae</taxon>
        <taxon>Pentapetalae</taxon>
        <taxon>rosids</taxon>
        <taxon>fabids</taxon>
        <taxon>Cucurbitales</taxon>
        <taxon>Cucurbitaceae</taxon>
        <taxon>Benincaseae</taxon>
        <taxon>Cucumis</taxon>
    </lineage>
</organism>
<proteinExistence type="predicted"/>
<accession>A0A5A7UIK0</accession>
<evidence type="ECO:0000256" key="1">
    <source>
        <dbReference type="SAM" id="MobiDB-lite"/>
    </source>
</evidence>
<dbReference type="AlphaFoldDB" id="A0A5A7UIK0"/>